<sequence length="399" mass="44688">MRRLVALMTGMLLLSPQLAVAAESGGTRHGMSLFGDLKYPPGFAHFEYVDPAAPKGGAIGLATVGTFDNLNPFILKGVEAAGSGLPFDSLLATAQDEPDAAYGLIAESVKLAVDRSWVRFVLNPLARWHDGTAITADDVVFTFETLMAKGHPTYRILYADVSGVAKLSDREVEFRLANQENRKLPLLIGGLQIISKGYYESHEFDRTTLTPPLGSGPYRIDRVDAGRAISYRRVGDYWAKDLPVNIGRHNFDEMSWDYYRDRTIMVEALKAGEFDWHEEFTSKTWMTAYDLPAIDAGVMIKEVLPDNTPSGVQAFFFNTRRDKFMDRRVRHALSYAFDFEWTNKNIFYGLYARMASYFENSDLAARGLPKGAELALLEPYRGRVPDEVFSTEFKPPATD</sequence>
<dbReference type="Gene3D" id="3.10.105.10">
    <property type="entry name" value="Dipeptide-binding Protein, Domain 3"/>
    <property type="match status" value="1"/>
</dbReference>
<dbReference type="PANTHER" id="PTHR30290:SF64">
    <property type="entry name" value="ABC TRANSPORTER PERIPLASMIC BINDING PROTEIN"/>
    <property type="match status" value="1"/>
</dbReference>
<organism evidence="3">
    <name type="scientific">marine metagenome</name>
    <dbReference type="NCBI Taxonomy" id="408172"/>
    <lineage>
        <taxon>unclassified sequences</taxon>
        <taxon>metagenomes</taxon>
        <taxon>ecological metagenomes</taxon>
    </lineage>
</organism>
<name>A0A382H2S1_9ZZZZ</name>
<proteinExistence type="predicted"/>
<dbReference type="AlphaFoldDB" id="A0A382H2S1"/>
<dbReference type="EMBL" id="UINC01058831">
    <property type="protein sequence ID" value="SVB81544.1"/>
    <property type="molecule type" value="Genomic_DNA"/>
</dbReference>
<gene>
    <name evidence="3" type="ORF">METZ01_LOCUS234398</name>
</gene>
<dbReference type="Gene3D" id="3.40.190.10">
    <property type="entry name" value="Periplasmic binding protein-like II"/>
    <property type="match status" value="1"/>
</dbReference>
<dbReference type="CDD" id="cd08497">
    <property type="entry name" value="MbnE-like"/>
    <property type="match status" value="1"/>
</dbReference>
<protein>
    <recommendedName>
        <fullName evidence="2">Solute-binding protein family 5 domain-containing protein</fullName>
    </recommendedName>
</protein>
<reference evidence="3" key="1">
    <citation type="submission" date="2018-05" db="EMBL/GenBank/DDBJ databases">
        <authorList>
            <person name="Lanie J.A."/>
            <person name="Ng W.-L."/>
            <person name="Kazmierczak K.M."/>
            <person name="Andrzejewski T.M."/>
            <person name="Davidsen T.M."/>
            <person name="Wayne K.J."/>
            <person name="Tettelin H."/>
            <person name="Glass J.I."/>
            <person name="Rusch D."/>
            <person name="Podicherti R."/>
            <person name="Tsui H.-C.T."/>
            <person name="Winkler M.E."/>
        </authorList>
    </citation>
    <scope>NUCLEOTIDE SEQUENCE</scope>
</reference>
<feature type="domain" description="Solute-binding protein family 5" evidence="2">
    <location>
        <begin position="103"/>
        <end position="370"/>
    </location>
</feature>
<dbReference type="SUPFAM" id="SSF53850">
    <property type="entry name" value="Periplasmic binding protein-like II"/>
    <property type="match status" value="1"/>
</dbReference>
<dbReference type="Pfam" id="PF00496">
    <property type="entry name" value="SBP_bac_5"/>
    <property type="match status" value="1"/>
</dbReference>
<dbReference type="GO" id="GO:0030288">
    <property type="term" value="C:outer membrane-bounded periplasmic space"/>
    <property type="evidence" value="ECO:0007669"/>
    <property type="project" value="TreeGrafter"/>
</dbReference>
<dbReference type="GO" id="GO:0015833">
    <property type="term" value="P:peptide transport"/>
    <property type="evidence" value="ECO:0007669"/>
    <property type="project" value="TreeGrafter"/>
</dbReference>
<dbReference type="GO" id="GO:1904680">
    <property type="term" value="F:peptide transmembrane transporter activity"/>
    <property type="evidence" value="ECO:0007669"/>
    <property type="project" value="TreeGrafter"/>
</dbReference>
<dbReference type="PANTHER" id="PTHR30290">
    <property type="entry name" value="PERIPLASMIC BINDING COMPONENT OF ABC TRANSPORTER"/>
    <property type="match status" value="1"/>
</dbReference>
<dbReference type="InterPro" id="IPR039424">
    <property type="entry name" value="SBP_5"/>
</dbReference>
<dbReference type="GO" id="GO:0042884">
    <property type="term" value="P:microcin transport"/>
    <property type="evidence" value="ECO:0007669"/>
    <property type="project" value="TreeGrafter"/>
</dbReference>
<accession>A0A382H2S1</accession>
<feature type="non-terminal residue" evidence="3">
    <location>
        <position position="399"/>
    </location>
</feature>
<evidence type="ECO:0000313" key="3">
    <source>
        <dbReference type="EMBL" id="SVB81544.1"/>
    </source>
</evidence>
<evidence type="ECO:0000256" key="1">
    <source>
        <dbReference type="ARBA" id="ARBA00022729"/>
    </source>
</evidence>
<keyword evidence="1" id="KW-0732">Signal</keyword>
<evidence type="ECO:0000259" key="2">
    <source>
        <dbReference type="Pfam" id="PF00496"/>
    </source>
</evidence>
<dbReference type="InterPro" id="IPR000914">
    <property type="entry name" value="SBP_5_dom"/>
</dbReference>